<dbReference type="PANTHER" id="PTHR43649">
    <property type="entry name" value="ARABINOSE-BINDING PROTEIN-RELATED"/>
    <property type="match status" value="1"/>
</dbReference>
<organism evidence="7 8">
    <name type="scientific">Agromyces cerinus subsp. cerinus</name>
    <dbReference type="NCBI Taxonomy" id="232089"/>
    <lineage>
        <taxon>Bacteria</taxon>
        <taxon>Bacillati</taxon>
        <taxon>Actinomycetota</taxon>
        <taxon>Actinomycetes</taxon>
        <taxon>Micrococcales</taxon>
        <taxon>Microbacteriaceae</taxon>
        <taxon>Agromyces</taxon>
    </lineage>
</organism>
<keyword evidence="4" id="KW-0564">Palmitate</keyword>
<dbReference type="RefSeq" id="WP_074259313.1">
    <property type="nucleotide sequence ID" value="NZ_FSRJ01000001.1"/>
</dbReference>
<keyword evidence="5" id="KW-0449">Lipoprotein</keyword>
<keyword evidence="8" id="KW-1185">Reference proteome</keyword>
<gene>
    <name evidence="7" type="ORF">SAMN05443544_1190</name>
</gene>
<dbReference type="EMBL" id="FSRJ01000001">
    <property type="protein sequence ID" value="SIN79091.1"/>
    <property type="molecule type" value="Genomic_DNA"/>
</dbReference>
<evidence type="ECO:0000256" key="2">
    <source>
        <dbReference type="ARBA" id="ARBA00022729"/>
    </source>
</evidence>
<evidence type="ECO:0000313" key="7">
    <source>
        <dbReference type="EMBL" id="SIN79091.1"/>
    </source>
</evidence>
<dbReference type="PROSITE" id="PS51257">
    <property type="entry name" value="PROKAR_LIPOPROTEIN"/>
    <property type="match status" value="1"/>
</dbReference>
<reference evidence="8" key="1">
    <citation type="submission" date="2016-11" db="EMBL/GenBank/DDBJ databases">
        <authorList>
            <person name="Varghese N."/>
            <person name="Submissions S."/>
        </authorList>
    </citation>
    <scope>NUCLEOTIDE SEQUENCE [LARGE SCALE GENOMIC DNA]</scope>
    <source>
        <strain evidence="8">DSM 8595</strain>
    </source>
</reference>
<keyword evidence="2 6" id="KW-0732">Signal</keyword>
<dbReference type="InterPro" id="IPR050490">
    <property type="entry name" value="Bact_solute-bd_prot1"/>
</dbReference>
<dbReference type="STRING" id="232089.SAMN05443544_1190"/>
<dbReference type="Proteomes" id="UP000184699">
    <property type="component" value="Unassembled WGS sequence"/>
</dbReference>
<dbReference type="SUPFAM" id="SSF53850">
    <property type="entry name" value="Periplasmic binding protein-like II"/>
    <property type="match status" value="1"/>
</dbReference>
<evidence type="ECO:0000256" key="4">
    <source>
        <dbReference type="ARBA" id="ARBA00023139"/>
    </source>
</evidence>
<dbReference type="Gene3D" id="3.40.190.10">
    <property type="entry name" value="Periplasmic binding protein-like II"/>
    <property type="match status" value="1"/>
</dbReference>
<feature type="signal peptide" evidence="6">
    <location>
        <begin position="1"/>
        <end position="17"/>
    </location>
</feature>
<keyword evidence="7" id="KW-0813">Transport</keyword>
<proteinExistence type="predicted"/>
<feature type="chain" id="PRO_5039200708" evidence="6">
    <location>
        <begin position="18"/>
        <end position="411"/>
    </location>
</feature>
<evidence type="ECO:0000256" key="5">
    <source>
        <dbReference type="ARBA" id="ARBA00023288"/>
    </source>
</evidence>
<keyword evidence="7" id="KW-0762">Sugar transport</keyword>
<accession>A0A1N6E7Z6</accession>
<name>A0A1N6E7Z6_9MICO</name>
<dbReference type="OrthoDB" id="7918484at2"/>
<evidence type="ECO:0000256" key="6">
    <source>
        <dbReference type="SAM" id="SignalP"/>
    </source>
</evidence>
<keyword evidence="3" id="KW-0472">Membrane</keyword>
<dbReference type="PANTHER" id="PTHR43649:SF33">
    <property type="entry name" value="POLYGALACTURONAN_RHAMNOGALACTURONAN-BINDING PROTEIN YTCQ"/>
    <property type="match status" value="1"/>
</dbReference>
<evidence type="ECO:0000256" key="3">
    <source>
        <dbReference type="ARBA" id="ARBA00023136"/>
    </source>
</evidence>
<sequence length="411" mass="43099">MKRSALALACIATIAVAATGCAAEDSSGTTNITFAHWGNNQEAATLKAMVAAFEDEHPDIDVELNWIQSDYEQKLQTSIAGGQAPTISQMSNTSLPGFAAAYQTVEVDPSDYYSENFAASMKYDGEYKAIPFVAKPKVMAVNGALFDAKGLERPAADAPMTTDEFAATAEKLTEGAAPDKIYGSARLWYNGWLNAMGGSFYSADGTSCLLDEPVAADTADFIIDAQAPDGYAPTQLDAEGQDMFDWLSIGRLAMQPDFGPWDIAKLAALDDADIELVPVPGGGAPMEINGLGISADASGAELEAALTFAEFVSTAPEAQDLLTSAESSLGVPVVEESIDSFLAAAPELNLNAFIVGTDQSTISAAVAKDPQIRAEFDDAIYSRTALGSGSEDPAVVLAEFNETCQSILDGE</sequence>
<keyword evidence="1" id="KW-1003">Cell membrane</keyword>
<evidence type="ECO:0000256" key="1">
    <source>
        <dbReference type="ARBA" id="ARBA00022475"/>
    </source>
</evidence>
<evidence type="ECO:0000313" key="8">
    <source>
        <dbReference type="Proteomes" id="UP000184699"/>
    </source>
</evidence>
<protein>
    <submittedName>
        <fullName evidence="7">Multiple sugar transport system substrate-binding protein</fullName>
    </submittedName>
</protein>
<dbReference type="InterPro" id="IPR006059">
    <property type="entry name" value="SBP"/>
</dbReference>
<dbReference type="AlphaFoldDB" id="A0A1N6E7Z6"/>
<dbReference type="Pfam" id="PF01547">
    <property type="entry name" value="SBP_bac_1"/>
    <property type="match status" value="1"/>
</dbReference>